<accession>A0ABU6YVX1</accession>
<evidence type="ECO:0000256" key="1">
    <source>
        <dbReference type="SAM" id="MobiDB-lite"/>
    </source>
</evidence>
<keyword evidence="3" id="KW-1185">Reference proteome</keyword>
<protein>
    <submittedName>
        <fullName evidence="2">Uncharacterized protein</fullName>
    </submittedName>
</protein>
<organism evidence="2 3">
    <name type="scientific">Stylosanthes scabra</name>
    <dbReference type="NCBI Taxonomy" id="79078"/>
    <lineage>
        <taxon>Eukaryota</taxon>
        <taxon>Viridiplantae</taxon>
        <taxon>Streptophyta</taxon>
        <taxon>Embryophyta</taxon>
        <taxon>Tracheophyta</taxon>
        <taxon>Spermatophyta</taxon>
        <taxon>Magnoliopsida</taxon>
        <taxon>eudicotyledons</taxon>
        <taxon>Gunneridae</taxon>
        <taxon>Pentapetalae</taxon>
        <taxon>rosids</taxon>
        <taxon>fabids</taxon>
        <taxon>Fabales</taxon>
        <taxon>Fabaceae</taxon>
        <taxon>Papilionoideae</taxon>
        <taxon>50 kb inversion clade</taxon>
        <taxon>dalbergioids sensu lato</taxon>
        <taxon>Dalbergieae</taxon>
        <taxon>Pterocarpus clade</taxon>
        <taxon>Stylosanthes</taxon>
    </lineage>
</organism>
<feature type="compositionally biased region" description="Basic and acidic residues" evidence="1">
    <location>
        <begin position="1"/>
        <end position="28"/>
    </location>
</feature>
<evidence type="ECO:0000313" key="3">
    <source>
        <dbReference type="Proteomes" id="UP001341840"/>
    </source>
</evidence>
<sequence>MRGGEGRRKTGRLRREGDDRRWKVEGRLKRSGAATQLERRRQPSPECRERKGKCVRVRCDKLQEGTANRTVLLIVVKTQDHPLARYCPLWHTRPHGFVSDDKDDSRSPPHSLVKTRHARKRYLHPYKACFVLLPN</sequence>
<evidence type="ECO:0000313" key="2">
    <source>
        <dbReference type="EMBL" id="MED6214540.1"/>
    </source>
</evidence>
<comment type="caution">
    <text evidence="2">The sequence shown here is derived from an EMBL/GenBank/DDBJ whole genome shotgun (WGS) entry which is preliminary data.</text>
</comment>
<gene>
    <name evidence="2" type="ORF">PIB30_103926</name>
</gene>
<dbReference type="EMBL" id="JASCZI010245133">
    <property type="protein sequence ID" value="MED6214540.1"/>
    <property type="molecule type" value="Genomic_DNA"/>
</dbReference>
<reference evidence="2 3" key="1">
    <citation type="journal article" date="2023" name="Plants (Basel)">
        <title>Bridging the Gap: Combining Genomics and Transcriptomics Approaches to Understand Stylosanthes scabra, an Orphan Legume from the Brazilian Caatinga.</title>
        <authorList>
            <person name="Ferreira-Neto J.R.C."/>
            <person name="da Silva M.D."/>
            <person name="Binneck E."/>
            <person name="de Melo N.F."/>
            <person name="da Silva R.H."/>
            <person name="de Melo A.L.T.M."/>
            <person name="Pandolfi V."/>
            <person name="Bustamante F.O."/>
            <person name="Brasileiro-Vidal A.C."/>
            <person name="Benko-Iseppon A.M."/>
        </authorList>
    </citation>
    <scope>NUCLEOTIDE SEQUENCE [LARGE SCALE GENOMIC DNA]</scope>
    <source>
        <tissue evidence="2">Leaves</tissue>
    </source>
</reference>
<name>A0ABU6YVX1_9FABA</name>
<proteinExistence type="predicted"/>
<feature type="compositionally biased region" description="Basic and acidic residues" evidence="1">
    <location>
        <begin position="37"/>
        <end position="48"/>
    </location>
</feature>
<dbReference type="Proteomes" id="UP001341840">
    <property type="component" value="Unassembled WGS sequence"/>
</dbReference>
<feature type="region of interest" description="Disordered" evidence="1">
    <location>
        <begin position="1"/>
        <end position="48"/>
    </location>
</feature>